<name>A0ABN3LNR2_9ACTN</name>
<sequence>MSDHDEQPVTPDPPLPSHVPEAPDIEVPRTSRKEQEEQEAAAEDSEPEESPVPKEPPD</sequence>
<feature type="compositionally biased region" description="Basic and acidic residues" evidence="1">
    <location>
        <begin position="26"/>
        <end position="35"/>
    </location>
</feature>
<feature type="region of interest" description="Disordered" evidence="1">
    <location>
        <begin position="1"/>
        <end position="58"/>
    </location>
</feature>
<evidence type="ECO:0000256" key="1">
    <source>
        <dbReference type="SAM" id="MobiDB-lite"/>
    </source>
</evidence>
<accession>A0ABN3LNR2</accession>
<comment type="caution">
    <text evidence="2">The sequence shown here is derived from an EMBL/GenBank/DDBJ whole genome shotgun (WGS) entry which is preliminary data.</text>
</comment>
<reference evidence="2 3" key="1">
    <citation type="journal article" date="2019" name="Int. J. Syst. Evol. Microbiol.">
        <title>The Global Catalogue of Microorganisms (GCM) 10K type strain sequencing project: providing services to taxonomists for standard genome sequencing and annotation.</title>
        <authorList>
            <consortium name="The Broad Institute Genomics Platform"/>
            <consortium name="The Broad Institute Genome Sequencing Center for Infectious Disease"/>
            <person name="Wu L."/>
            <person name="Ma J."/>
        </authorList>
    </citation>
    <scope>NUCLEOTIDE SEQUENCE [LARGE SCALE GENOMIC DNA]</scope>
    <source>
        <strain evidence="2 3">JCM 6307</strain>
    </source>
</reference>
<proteinExistence type="predicted"/>
<dbReference type="Proteomes" id="UP001501358">
    <property type="component" value="Unassembled WGS sequence"/>
</dbReference>
<keyword evidence="3" id="KW-1185">Reference proteome</keyword>
<evidence type="ECO:0000313" key="3">
    <source>
        <dbReference type="Proteomes" id="UP001501358"/>
    </source>
</evidence>
<feature type="compositionally biased region" description="Acidic residues" evidence="1">
    <location>
        <begin position="36"/>
        <end position="49"/>
    </location>
</feature>
<evidence type="ECO:0000313" key="2">
    <source>
        <dbReference type="EMBL" id="GAA2485928.1"/>
    </source>
</evidence>
<protein>
    <submittedName>
        <fullName evidence="2">Uncharacterized protein</fullName>
    </submittedName>
</protein>
<dbReference type="EMBL" id="BAAATA010000010">
    <property type="protein sequence ID" value="GAA2485928.1"/>
    <property type="molecule type" value="Genomic_DNA"/>
</dbReference>
<gene>
    <name evidence="2" type="ORF">GCM10010406_22640</name>
</gene>
<dbReference type="RefSeq" id="WP_344383105.1">
    <property type="nucleotide sequence ID" value="NZ_BAAATA010000010.1"/>
</dbReference>
<organism evidence="2 3">
    <name type="scientific">Streptomyces thermolineatus</name>
    <dbReference type="NCBI Taxonomy" id="44033"/>
    <lineage>
        <taxon>Bacteria</taxon>
        <taxon>Bacillati</taxon>
        <taxon>Actinomycetota</taxon>
        <taxon>Actinomycetes</taxon>
        <taxon>Kitasatosporales</taxon>
        <taxon>Streptomycetaceae</taxon>
        <taxon>Streptomyces</taxon>
    </lineage>
</organism>